<organism evidence="1 2">
    <name type="scientific">Panagrolaimus sp. PS1159</name>
    <dbReference type="NCBI Taxonomy" id="55785"/>
    <lineage>
        <taxon>Eukaryota</taxon>
        <taxon>Metazoa</taxon>
        <taxon>Ecdysozoa</taxon>
        <taxon>Nematoda</taxon>
        <taxon>Chromadorea</taxon>
        <taxon>Rhabditida</taxon>
        <taxon>Tylenchina</taxon>
        <taxon>Panagrolaimomorpha</taxon>
        <taxon>Panagrolaimoidea</taxon>
        <taxon>Panagrolaimidae</taxon>
        <taxon>Panagrolaimus</taxon>
    </lineage>
</organism>
<proteinExistence type="predicted"/>
<evidence type="ECO:0000313" key="2">
    <source>
        <dbReference type="WBParaSite" id="PS1159_v2.g8914.t1"/>
    </source>
</evidence>
<dbReference type="Proteomes" id="UP000887580">
    <property type="component" value="Unplaced"/>
</dbReference>
<evidence type="ECO:0000313" key="1">
    <source>
        <dbReference type="Proteomes" id="UP000887580"/>
    </source>
</evidence>
<dbReference type="WBParaSite" id="PS1159_v2.g8914.t1">
    <property type="protein sequence ID" value="PS1159_v2.g8914.t1"/>
    <property type="gene ID" value="PS1159_v2.g8914"/>
</dbReference>
<accession>A0AC35GUH2</accession>
<protein>
    <submittedName>
        <fullName evidence="2">Rho-GAP domain-containing protein</fullName>
    </submittedName>
</protein>
<reference evidence="2" key="1">
    <citation type="submission" date="2022-11" db="UniProtKB">
        <authorList>
            <consortium name="WormBaseParasite"/>
        </authorList>
    </citation>
    <scope>IDENTIFICATION</scope>
</reference>
<name>A0AC35GUH2_9BILA</name>
<sequence length="214" mass="24356">DRLNSEGIYRLTSNAEIVGKLYQEFLTQRKIPVLSSVETENITGCIKKFLKELRDSLIPSTSCDEFVRAIESNDDQKIMNCVFELSASNRDTLAYFILHLQKVSQHSDTNKMSIENLATVLAPTIIEYPALVTLENVEKLNRNQVMILQRLLKHPSEFWKSFLDSNMDTVFSNTRSIISETQTIESTSILSSLTPTKLSKRGRRSVISNIFDSD</sequence>